<evidence type="ECO:0000256" key="2">
    <source>
        <dbReference type="ARBA" id="ARBA00023043"/>
    </source>
</evidence>
<dbReference type="STRING" id="7574.A0A1S3JVE4"/>
<dbReference type="PANTHER" id="PTHR24171">
    <property type="entry name" value="ANKYRIN REPEAT DOMAIN-CONTAINING PROTEIN 39-RELATED"/>
    <property type="match status" value="1"/>
</dbReference>
<dbReference type="AlphaFoldDB" id="A0A1S3JVE4"/>
<dbReference type="OrthoDB" id="70519at2759"/>
<reference evidence="5" key="1">
    <citation type="submission" date="2025-08" db="UniProtKB">
        <authorList>
            <consortium name="RefSeq"/>
        </authorList>
    </citation>
    <scope>IDENTIFICATION</scope>
    <source>
        <tissue evidence="5">Gonads</tissue>
    </source>
</reference>
<dbReference type="InterPro" id="IPR036770">
    <property type="entry name" value="Ankyrin_rpt-contain_sf"/>
</dbReference>
<feature type="repeat" description="ANK" evidence="3">
    <location>
        <begin position="109"/>
        <end position="141"/>
    </location>
</feature>
<dbReference type="PANTHER" id="PTHR24171:SF9">
    <property type="entry name" value="ANKYRIN REPEAT DOMAIN-CONTAINING PROTEIN 39"/>
    <property type="match status" value="1"/>
</dbReference>
<organism evidence="4 5">
    <name type="scientific">Lingula anatina</name>
    <name type="common">Brachiopod</name>
    <name type="synonym">Lingula unguis</name>
    <dbReference type="NCBI Taxonomy" id="7574"/>
    <lineage>
        <taxon>Eukaryota</taxon>
        <taxon>Metazoa</taxon>
        <taxon>Spiralia</taxon>
        <taxon>Lophotrochozoa</taxon>
        <taxon>Brachiopoda</taxon>
        <taxon>Linguliformea</taxon>
        <taxon>Lingulata</taxon>
        <taxon>Lingulida</taxon>
        <taxon>Linguloidea</taxon>
        <taxon>Lingulidae</taxon>
        <taxon>Lingula</taxon>
    </lineage>
</organism>
<dbReference type="RefSeq" id="XP_013414031.1">
    <property type="nucleotide sequence ID" value="XM_013558577.1"/>
</dbReference>
<feature type="repeat" description="ANK" evidence="3">
    <location>
        <begin position="142"/>
        <end position="174"/>
    </location>
</feature>
<dbReference type="Pfam" id="PF12796">
    <property type="entry name" value="Ank_2"/>
    <property type="match status" value="1"/>
</dbReference>
<dbReference type="SUPFAM" id="SSF48403">
    <property type="entry name" value="Ankyrin repeat"/>
    <property type="match status" value="1"/>
</dbReference>
<dbReference type="InterPro" id="IPR002110">
    <property type="entry name" value="Ankyrin_rpt"/>
</dbReference>
<name>A0A1S3JVE4_LINAN</name>
<evidence type="ECO:0000256" key="1">
    <source>
        <dbReference type="ARBA" id="ARBA00022737"/>
    </source>
</evidence>
<dbReference type="InParanoid" id="A0A1S3JVE4"/>
<keyword evidence="4" id="KW-1185">Reference proteome</keyword>
<accession>A0A1S3JVE4</accession>
<keyword evidence="1" id="KW-0677">Repeat</keyword>
<dbReference type="Proteomes" id="UP000085678">
    <property type="component" value="Unplaced"/>
</dbReference>
<dbReference type="GeneID" id="106176266"/>
<protein>
    <submittedName>
        <fullName evidence="5">Ankyrin repeat domain-containing protein 39</fullName>
    </submittedName>
</protein>
<evidence type="ECO:0000256" key="3">
    <source>
        <dbReference type="PROSITE-ProRule" id="PRU00023"/>
    </source>
</evidence>
<dbReference type="PROSITE" id="PS50297">
    <property type="entry name" value="ANK_REP_REGION"/>
    <property type="match status" value="3"/>
</dbReference>
<dbReference type="KEGG" id="lak:106176266"/>
<dbReference type="PROSITE" id="PS50088">
    <property type="entry name" value="ANK_REPEAT"/>
    <property type="match status" value="3"/>
</dbReference>
<feature type="repeat" description="ANK" evidence="3">
    <location>
        <begin position="75"/>
        <end position="107"/>
    </location>
</feature>
<sequence length="196" mass="21395">MSTSSKHRQFHQRHDVFDCEDHGCCSHATGTPSVFQTLHELDFSRGIWSAAMDGDIKKVADYLNKGGDVNTQDNSGYTALHYASRNGHLAVCELLLTSGASVNVQTRAGAATPLHRAAYCGHQDILQLLMKYGAREDMVDSDGKTALHKAAENGHSGCMALLVEKNPSLKSVADVRNKLPRNYVANERTDLLQVLS</sequence>
<dbReference type="SMART" id="SM00248">
    <property type="entry name" value="ANK"/>
    <property type="match status" value="3"/>
</dbReference>
<dbReference type="Pfam" id="PF00023">
    <property type="entry name" value="Ank"/>
    <property type="match status" value="1"/>
</dbReference>
<dbReference type="PRINTS" id="PR01415">
    <property type="entry name" value="ANKYRIN"/>
</dbReference>
<proteinExistence type="predicted"/>
<dbReference type="Gene3D" id="1.25.40.20">
    <property type="entry name" value="Ankyrin repeat-containing domain"/>
    <property type="match status" value="2"/>
</dbReference>
<keyword evidence="2 3" id="KW-0040">ANK repeat</keyword>
<dbReference type="OMA" id="HKACASG"/>
<evidence type="ECO:0000313" key="5">
    <source>
        <dbReference type="RefSeq" id="XP_013414031.1"/>
    </source>
</evidence>
<evidence type="ECO:0000313" key="4">
    <source>
        <dbReference type="Proteomes" id="UP000085678"/>
    </source>
</evidence>
<gene>
    <name evidence="5" type="primary">LOC106176266</name>
</gene>